<dbReference type="InterPro" id="IPR015797">
    <property type="entry name" value="NUDIX_hydrolase-like_dom_sf"/>
</dbReference>
<name>A0A495XXB7_9MICO</name>
<keyword evidence="6" id="KW-0378">Hydrolase</keyword>
<evidence type="ECO:0000259" key="10">
    <source>
        <dbReference type="PROSITE" id="PS51462"/>
    </source>
</evidence>
<evidence type="ECO:0000256" key="1">
    <source>
        <dbReference type="ARBA" id="ARBA00001946"/>
    </source>
</evidence>
<keyword evidence="12" id="KW-1185">Reference proteome</keyword>
<dbReference type="PANTHER" id="PTHR42904:SF6">
    <property type="entry name" value="NAD-CAPPED RNA HYDROLASE NUDT12"/>
    <property type="match status" value="1"/>
</dbReference>
<dbReference type="Gene3D" id="3.90.79.20">
    <property type="match status" value="1"/>
</dbReference>
<comment type="cofactor">
    <cofactor evidence="1">
        <name>Mg(2+)</name>
        <dbReference type="ChEBI" id="CHEBI:18420"/>
    </cofactor>
</comment>
<keyword evidence="5" id="KW-0479">Metal-binding</keyword>
<comment type="catalytic activity">
    <reaction evidence="9">
        <text>a 5'-end NAD(+)-phospho-ribonucleoside in mRNA + H2O = a 5'-end phospho-adenosine-phospho-ribonucleoside in mRNA + beta-nicotinamide D-ribonucleotide + 2 H(+)</text>
        <dbReference type="Rhea" id="RHEA:60876"/>
        <dbReference type="Rhea" id="RHEA-COMP:15698"/>
        <dbReference type="Rhea" id="RHEA-COMP:15719"/>
        <dbReference type="ChEBI" id="CHEBI:14649"/>
        <dbReference type="ChEBI" id="CHEBI:15377"/>
        <dbReference type="ChEBI" id="CHEBI:15378"/>
        <dbReference type="ChEBI" id="CHEBI:144029"/>
        <dbReference type="ChEBI" id="CHEBI:144051"/>
    </reaction>
    <physiologicalReaction direction="left-to-right" evidence="9">
        <dbReference type="Rhea" id="RHEA:60877"/>
    </physiologicalReaction>
</comment>
<evidence type="ECO:0000313" key="12">
    <source>
        <dbReference type="Proteomes" id="UP000278440"/>
    </source>
</evidence>
<dbReference type="InterPro" id="IPR050241">
    <property type="entry name" value="NAD-cap_RNA_hydrolase_NudC"/>
</dbReference>
<dbReference type="SUPFAM" id="SSF55811">
    <property type="entry name" value="Nudix"/>
    <property type="match status" value="1"/>
</dbReference>
<organism evidence="11 12">
    <name type="scientific">Terracoccus luteus</name>
    <dbReference type="NCBI Taxonomy" id="53356"/>
    <lineage>
        <taxon>Bacteria</taxon>
        <taxon>Bacillati</taxon>
        <taxon>Actinomycetota</taxon>
        <taxon>Actinomycetes</taxon>
        <taxon>Micrococcales</taxon>
        <taxon>Intrasporangiaceae</taxon>
        <taxon>Terracoccus</taxon>
    </lineage>
</organism>
<dbReference type="GO" id="GO:0006742">
    <property type="term" value="P:NADP+ catabolic process"/>
    <property type="evidence" value="ECO:0007669"/>
    <property type="project" value="TreeGrafter"/>
</dbReference>
<evidence type="ECO:0000256" key="2">
    <source>
        <dbReference type="ARBA" id="ARBA00001947"/>
    </source>
</evidence>
<evidence type="ECO:0000256" key="9">
    <source>
        <dbReference type="ARBA" id="ARBA00023679"/>
    </source>
</evidence>
<sequence length="319" mass="34716">MEPVTTTDVLRDLALSRGTLDRAGNERRDEGLLGRLLADPATFVHELRGELLETASGDGGTTRLAVRAPLASDADRLVIDLGRDPAGHAHLVVVADPMEPDSADWSDGSDDAWVGLRESGERLGDEDAGIFTTALALANWHARNTHCPRCGAPTEVVHAGWVRRCTADGSEHYPRTDPAVIMSVIDPDDRLLLGRAPHWPEGRFSVLAGFVEPGESFEAAVAREVREEVGVVVDDARYLGNQPWPFPASVMVGFTARTSDPTLVLDPVEMAEARWVSRDEYRAALRADEIRTPSGISIAKRLIEHWLGHPVEDVGGRTF</sequence>
<dbReference type="InterPro" id="IPR049734">
    <property type="entry name" value="NudC-like_C"/>
</dbReference>
<dbReference type="PROSITE" id="PS00893">
    <property type="entry name" value="NUDIX_BOX"/>
    <property type="match status" value="1"/>
</dbReference>
<keyword evidence="7" id="KW-0460">Magnesium</keyword>
<keyword evidence="8" id="KW-0520">NAD</keyword>
<dbReference type="PROSITE" id="PS51462">
    <property type="entry name" value="NUDIX"/>
    <property type="match status" value="1"/>
</dbReference>
<dbReference type="EMBL" id="RBXT01000001">
    <property type="protein sequence ID" value="RKT78592.1"/>
    <property type="molecule type" value="Genomic_DNA"/>
</dbReference>
<dbReference type="Gene3D" id="3.90.79.10">
    <property type="entry name" value="Nucleoside Triphosphate Pyrophosphohydrolase"/>
    <property type="match status" value="1"/>
</dbReference>
<gene>
    <name evidence="11" type="ORF">DFJ68_2040</name>
</gene>
<feature type="domain" description="Nudix hydrolase" evidence="10">
    <location>
        <begin position="174"/>
        <end position="302"/>
    </location>
</feature>
<dbReference type="GO" id="GO:0005829">
    <property type="term" value="C:cytosol"/>
    <property type="evidence" value="ECO:0007669"/>
    <property type="project" value="TreeGrafter"/>
</dbReference>
<comment type="similarity">
    <text evidence="3">Belongs to the Nudix hydrolase family. NudC subfamily.</text>
</comment>
<evidence type="ECO:0000256" key="7">
    <source>
        <dbReference type="ARBA" id="ARBA00022842"/>
    </source>
</evidence>
<dbReference type="AlphaFoldDB" id="A0A495XXB7"/>
<dbReference type="InterPro" id="IPR000086">
    <property type="entry name" value="NUDIX_hydrolase_dom"/>
</dbReference>
<evidence type="ECO:0000256" key="5">
    <source>
        <dbReference type="ARBA" id="ARBA00022723"/>
    </source>
</evidence>
<evidence type="ECO:0000313" key="11">
    <source>
        <dbReference type="EMBL" id="RKT78592.1"/>
    </source>
</evidence>
<dbReference type="CDD" id="cd03429">
    <property type="entry name" value="NUDIX_NADH_pyrophosphatase_Nudt13"/>
    <property type="match status" value="1"/>
</dbReference>
<dbReference type="GO" id="GO:0019677">
    <property type="term" value="P:NAD+ catabolic process"/>
    <property type="evidence" value="ECO:0007669"/>
    <property type="project" value="TreeGrafter"/>
</dbReference>
<reference evidence="11 12" key="1">
    <citation type="submission" date="2018-10" db="EMBL/GenBank/DDBJ databases">
        <title>Sequencing the genomes of 1000 actinobacteria strains.</title>
        <authorList>
            <person name="Klenk H.-P."/>
        </authorList>
    </citation>
    <scope>NUCLEOTIDE SEQUENCE [LARGE SCALE GENOMIC DNA]</scope>
    <source>
        <strain evidence="11 12">DSM 44267</strain>
    </source>
</reference>
<dbReference type="PANTHER" id="PTHR42904">
    <property type="entry name" value="NUDIX HYDROLASE, NUDC SUBFAMILY"/>
    <property type="match status" value="1"/>
</dbReference>
<evidence type="ECO:0000256" key="3">
    <source>
        <dbReference type="ARBA" id="ARBA00009595"/>
    </source>
</evidence>
<protein>
    <recommendedName>
        <fullName evidence="4">NAD(+) diphosphatase</fullName>
        <ecNumber evidence="4">3.6.1.22</ecNumber>
    </recommendedName>
</protein>
<dbReference type="Pfam" id="PF09297">
    <property type="entry name" value="Zn_ribbon_NUD"/>
    <property type="match status" value="1"/>
</dbReference>
<dbReference type="Pfam" id="PF00293">
    <property type="entry name" value="NUDIX"/>
    <property type="match status" value="1"/>
</dbReference>
<dbReference type="NCBIfam" id="NF001299">
    <property type="entry name" value="PRK00241.1"/>
    <property type="match status" value="1"/>
</dbReference>
<dbReference type="GO" id="GO:0046872">
    <property type="term" value="F:metal ion binding"/>
    <property type="evidence" value="ECO:0007669"/>
    <property type="project" value="UniProtKB-KW"/>
</dbReference>
<proteinExistence type="inferred from homology"/>
<evidence type="ECO:0000256" key="4">
    <source>
        <dbReference type="ARBA" id="ARBA00012381"/>
    </source>
</evidence>
<dbReference type="Proteomes" id="UP000278440">
    <property type="component" value="Unassembled WGS sequence"/>
</dbReference>
<evidence type="ECO:0000256" key="8">
    <source>
        <dbReference type="ARBA" id="ARBA00023027"/>
    </source>
</evidence>
<comment type="caution">
    <text evidence="11">The sequence shown here is derived from an EMBL/GenBank/DDBJ whole genome shotgun (WGS) entry which is preliminary data.</text>
</comment>
<evidence type="ECO:0000256" key="6">
    <source>
        <dbReference type="ARBA" id="ARBA00022801"/>
    </source>
</evidence>
<dbReference type="InterPro" id="IPR015376">
    <property type="entry name" value="Znr_NADH_PPase"/>
</dbReference>
<dbReference type="OrthoDB" id="9791656at2"/>
<accession>A0A495XXB7</accession>
<dbReference type="InterPro" id="IPR020084">
    <property type="entry name" value="NUDIX_hydrolase_CS"/>
</dbReference>
<dbReference type="EC" id="3.6.1.22" evidence="4"/>
<comment type="cofactor">
    <cofactor evidence="2">
        <name>Zn(2+)</name>
        <dbReference type="ChEBI" id="CHEBI:29105"/>
    </cofactor>
</comment>
<dbReference type="GO" id="GO:0035529">
    <property type="term" value="F:NADH pyrophosphatase activity"/>
    <property type="evidence" value="ECO:0007669"/>
    <property type="project" value="TreeGrafter"/>
</dbReference>